<gene>
    <name evidence="1" type="ORF">QVE165_LOCUS34836</name>
</gene>
<dbReference type="Proteomes" id="UP000663832">
    <property type="component" value="Unassembled WGS sequence"/>
</dbReference>
<accession>A0A815ICF6</accession>
<dbReference type="AlphaFoldDB" id="A0A815ICF6"/>
<protein>
    <submittedName>
        <fullName evidence="1">Uncharacterized protein</fullName>
    </submittedName>
</protein>
<sequence>MVLQILIVVVRGEHTGNDVATQLHTRMCNQTQNFKGFSYAFVRHIYVNKMNVNYLTRIDPMIWRWKKKTDH</sequence>
<name>A0A815ICF6_9BILA</name>
<comment type="caution">
    <text evidence="1">The sequence shown here is derived from an EMBL/GenBank/DDBJ whole genome shotgun (WGS) entry which is preliminary data.</text>
</comment>
<keyword evidence="2" id="KW-1185">Reference proteome</keyword>
<organism evidence="1 2">
    <name type="scientific">Adineta steineri</name>
    <dbReference type="NCBI Taxonomy" id="433720"/>
    <lineage>
        <taxon>Eukaryota</taxon>
        <taxon>Metazoa</taxon>
        <taxon>Spiralia</taxon>
        <taxon>Gnathifera</taxon>
        <taxon>Rotifera</taxon>
        <taxon>Eurotatoria</taxon>
        <taxon>Bdelloidea</taxon>
        <taxon>Adinetida</taxon>
        <taxon>Adinetidae</taxon>
        <taxon>Adineta</taxon>
    </lineage>
</organism>
<evidence type="ECO:0000313" key="1">
    <source>
        <dbReference type="EMBL" id="CAF1366222.1"/>
    </source>
</evidence>
<dbReference type="EMBL" id="CAJNOM010000332">
    <property type="protein sequence ID" value="CAF1366222.1"/>
    <property type="molecule type" value="Genomic_DNA"/>
</dbReference>
<evidence type="ECO:0000313" key="2">
    <source>
        <dbReference type="Proteomes" id="UP000663832"/>
    </source>
</evidence>
<proteinExistence type="predicted"/>
<reference evidence="1" key="1">
    <citation type="submission" date="2021-02" db="EMBL/GenBank/DDBJ databases">
        <authorList>
            <person name="Nowell W R."/>
        </authorList>
    </citation>
    <scope>NUCLEOTIDE SEQUENCE</scope>
</reference>